<sequence>MYDEVKEDDFSSTSSSKNVDHKEQFVRASVEEGKLAQDGDGCRFTATIIVSGAVGNVHVARTYVSVAEHYCSSYDRAIRISTTRVTSFTAHPLASPNLMSLPSPVSQCSIVALASARLVSCLRSAVTLERRQCACSSNDFSSVYSFASPLYDAGDFIVFILLILVITLKRTACIRPLFLPTSVPSSVAGSRC</sequence>
<name>M4B3L0_HYAAE</name>
<keyword evidence="1" id="KW-0472">Membrane</keyword>
<dbReference type="EMBL" id="JH598179">
    <property type="status" value="NOT_ANNOTATED_CDS"/>
    <property type="molecule type" value="Genomic_DNA"/>
</dbReference>
<organism evidence="2 3">
    <name type="scientific">Hyaloperonospora arabidopsidis (strain Emoy2)</name>
    <name type="common">Downy mildew agent</name>
    <name type="synonym">Peronospora arabidopsidis</name>
    <dbReference type="NCBI Taxonomy" id="559515"/>
    <lineage>
        <taxon>Eukaryota</taxon>
        <taxon>Sar</taxon>
        <taxon>Stramenopiles</taxon>
        <taxon>Oomycota</taxon>
        <taxon>Peronosporomycetes</taxon>
        <taxon>Peronosporales</taxon>
        <taxon>Peronosporaceae</taxon>
        <taxon>Hyaloperonospora</taxon>
    </lineage>
</organism>
<keyword evidence="3" id="KW-1185">Reference proteome</keyword>
<reference evidence="3" key="1">
    <citation type="journal article" date="2010" name="Science">
        <title>Signatures of adaptation to obligate biotrophy in the Hyaloperonospora arabidopsidis genome.</title>
        <authorList>
            <person name="Baxter L."/>
            <person name="Tripathy S."/>
            <person name="Ishaque N."/>
            <person name="Boot N."/>
            <person name="Cabral A."/>
            <person name="Kemen E."/>
            <person name="Thines M."/>
            <person name="Ah-Fong A."/>
            <person name="Anderson R."/>
            <person name="Badejoko W."/>
            <person name="Bittner-Eddy P."/>
            <person name="Boore J.L."/>
            <person name="Chibucos M.C."/>
            <person name="Coates M."/>
            <person name="Dehal P."/>
            <person name="Delehaunty K."/>
            <person name="Dong S."/>
            <person name="Downton P."/>
            <person name="Dumas B."/>
            <person name="Fabro G."/>
            <person name="Fronick C."/>
            <person name="Fuerstenberg S.I."/>
            <person name="Fulton L."/>
            <person name="Gaulin E."/>
            <person name="Govers F."/>
            <person name="Hughes L."/>
            <person name="Humphray S."/>
            <person name="Jiang R.H."/>
            <person name="Judelson H."/>
            <person name="Kamoun S."/>
            <person name="Kyung K."/>
            <person name="Meijer H."/>
            <person name="Minx P."/>
            <person name="Morris P."/>
            <person name="Nelson J."/>
            <person name="Phuntumart V."/>
            <person name="Qutob D."/>
            <person name="Rehmany A."/>
            <person name="Rougon-Cardoso A."/>
            <person name="Ryden P."/>
            <person name="Torto-Alalibo T."/>
            <person name="Studholme D."/>
            <person name="Wang Y."/>
            <person name="Win J."/>
            <person name="Wood J."/>
            <person name="Clifton S.W."/>
            <person name="Rogers J."/>
            <person name="Van den Ackerveken G."/>
            <person name="Jones J.D."/>
            <person name="McDowell J.M."/>
            <person name="Beynon J."/>
            <person name="Tyler B.M."/>
        </authorList>
    </citation>
    <scope>NUCLEOTIDE SEQUENCE [LARGE SCALE GENOMIC DNA]</scope>
    <source>
        <strain evidence="3">Emoy2</strain>
    </source>
</reference>
<proteinExistence type="predicted"/>
<keyword evidence="1" id="KW-0812">Transmembrane</keyword>
<dbReference type="Proteomes" id="UP000011713">
    <property type="component" value="Unassembled WGS sequence"/>
</dbReference>
<dbReference type="AlphaFoldDB" id="M4B3L0"/>
<accession>M4B3L0</accession>
<evidence type="ECO:0000313" key="3">
    <source>
        <dbReference type="Proteomes" id="UP000011713"/>
    </source>
</evidence>
<evidence type="ECO:0000313" key="2">
    <source>
        <dbReference type="EnsemblProtists" id="HpaP800859"/>
    </source>
</evidence>
<keyword evidence="1" id="KW-1133">Transmembrane helix</keyword>
<dbReference type="VEuPathDB" id="FungiDB:HpaG800859"/>
<protein>
    <submittedName>
        <fullName evidence="2">Uncharacterized protein</fullName>
    </submittedName>
</protein>
<dbReference type="EnsemblProtists" id="HpaT800859">
    <property type="protein sequence ID" value="HpaP800859"/>
    <property type="gene ID" value="HpaG800859"/>
</dbReference>
<dbReference type="HOGENOM" id="CLU_1417628_0_0_1"/>
<reference evidence="2" key="2">
    <citation type="submission" date="2015-06" db="UniProtKB">
        <authorList>
            <consortium name="EnsemblProtists"/>
        </authorList>
    </citation>
    <scope>IDENTIFICATION</scope>
    <source>
        <strain evidence="2">Emoy2</strain>
    </source>
</reference>
<evidence type="ECO:0000256" key="1">
    <source>
        <dbReference type="SAM" id="Phobius"/>
    </source>
</evidence>
<feature type="transmembrane region" description="Helical" evidence="1">
    <location>
        <begin position="150"/>
        <end position="168"/>
    </location>
</feature>
<dbReference type="InParanoid" id="M4B3L0"/>